<dbReference type="Proteomes" id="UP000541352">
    <property type="component" value="Unassembled WGS sequence"/>
</dbReference>
<protein>
    <recommendedName>
        <fullName evidence="4">Outer membrane lipoprotein-sorting protein</fullName>
    </recommendedName>
</protein>
<evidence type="ECO:0000313" key="3">
    <source>
        <dbReference type="Proteomes" id="UP000541352"/>
    </source>
</evidence>
<evidence type="ECO:0000256" key="1">
    <source>
        <dbReference type="SAM" id="SignalP"/>
    </source>
</evidence>
<feature type="chain" id="PRO_5030808138" description="Outer membrane lipoprotein-sorting protein" evidence="1">
    <location>
        <begin position="21"/>
        <end position="247"/>
    </location>
</feature>
<dbReference type="Gene3D" id="2.50.20.10">
    <property type="entry name" value="Lipoprotein localisation LolA/LolB/LppX"/>
    <property type="match status" value="1"/>
</dbReference>
<dbReference type="AlphaFoldDB" id="A0A7W6EPY4"/>
<dbReference type="RefSeq" id="WP_183973112.1">
    <property type="nucleotide sequence ID" value="NZ_JACIBY010000003.1"/>
</dbReference>
<accession>A0A7W6EPY4</accession>
<proteinExistence type="predicted"/>
<name>A0A7W6EPY4_9BACT</name>
<keyword evidence="1" id="KW-0732">Signal</keyword>
<evidence type="ECO:0008006" key="4">
    <source>
        <dbReference type="Google" id="ProtNLM"/>
    </source>
</evidence>
<gene>
    <name evidence="2" type="ORF">FHS57_002061</name>
</gene>
<keyword evidence="3" id="KW-1185">Reference proteome</keyword>
<sequence>MKKNALLLLFTLSFSIISRAQTVDEVIENYLKAVGGKEKLLSLKTLRTTGFLKMQGMEIPYIQQQKAPNLQRSVALFQEKSIYQNCFDGTTGWHTNPKTLQLEKLTAEESETLKADIQMLDPFVNYAERGYSVTLEGKMLVEGKDCYRVRLLKKPPPMTNATVAELSSFYFFDTKTYLPVLVRNAIKKGTGKGGYMDTYLSKFQTVNDMVFPFEITQKINGKTTLSISVTQVETNLDLTDQEFAFPG</sequence>
<organism evidence="2 3">
    <name type="scientific">Runella defluvii</name>
    <dbReference type="NCBI Taxonomy" id="370973"/>
    <lineage>
        <taxon>Bacteria</taxon>
        <taxon>Pseudomonadati</taxon>
        <taxon>Bacteroidota</taxon>
        <taxon>Cytophagia</taxon>
        <taxon>Cytophagales</taxon>
        <taxon>Spirosomataceae</taxon>
        <taxon>Runella</taxon>
    </lineage>
</organism>
<evidence type="ECO:0000313" key="2">
    <source>
        <dbReference type="EMBL" id="MBB3838064.1"/>
    </source>
</evidence>
<comment type="caution">
    <text evidence="2">The sequence shown here is derived from an EMBL/GenBank/DDBJ whole genome shotgun (WGS) entry which is preliminary data.</text>
</comment>
<reference evidence="2 3" key="1">
    <citation type="submission" date="2020-08" db="EMBL/GenBank/DDBJ databases">
        <title>Genomic Encyclopedia of Type Strains, Phase IV (KMG-IV): sequencing the most valuable type-strain genomes for metagenomic binning, comparative biology and taxonomic classification.</title>
        <authorList>
            <person name="Goeker M."/>
        </authorList>
    </citation>
    <scope>NUCLEOTIDE SEQUENCE [LARGE SCALE GENOMIC DNA]</scope>
    <source>
        <strain evidence="2 3">DSM 17976</strain>
    </source>
</reference>
<dbReference type="EMBL" id="JACIBY010000003">
    <property type="protein sequence ID" value="MBB3838064.1"/>
    <property type="molecule type" value="Genomic_DNA"/>
</dbReference>
<feature type="signal peptide" evidence="1">
    <location>
        <begin position="1"/>
        <end position="20"/>
    </location>
</feature>